<evidence type="ECO:0000256" key="2">
    <source>
        <dbReference type="ARBA" id="ARBA00022833"/>
    </source>
</evidence>
<protein>
    <recommendedName>
        <fullName evidence="6">Zn(2)-C6 fungal-type domain-containing protein</fullName>
    </recommendedName>
</protein>
<evidence type="ECO:0000256" key="1">
    <source>
        <dbReference type="ARBA" id="ARBA00022723"/>
    </source>
</evidence>
<evidence type="ECO:0000313" key="8">
    <source>
        <dbReference type="Proteomes" id="UP000039046"/>
    </source>
</evidence>
<dbReference type="PRINTS" id="PR00755">
    <property type="entry name" value="AFLATOXINBRP"/>
</dbReference>
<dbReference type="STRING" id="1531966.A0A0A1SME5"/>
<evidence type="ECO:0000256" key="3">
    <source>
        <dbReference type="ARBA" id="ARBA00023015"/>
    </source>
</evidence>
<dbReference type="PANTHER" id="PTHR47660:SF3">
    <property type="entry name" value="FINGER DOMAIN PROTEIN, PUTATIVE (AFU_ORTHOLOGUE AFUA_4G03310)-RELATED"/>
    <property type="match status" value="1"/>
</dbReference>
<keyword evidence="2" id="KW-0862">Zinc</keyword>
<evidence type="ECO:0000259" key="6">
    <source>
        <dbReference type="PROSITE" id="PS50048"/>
    </source>
</evidence>
<dbReference type="GO" id="GO:0008270">
    <property type="term" value="F:zinc ion binding"/>
    <property type="evidence" value="ECO:0007669"/>
    <property type="project" value="InterPro"/>
</dbReference>
<gene>
    <name evidence="7" type="ORF">VHEMI01635</name>
</gene>
<organism evidence="7 8">
    <name type="scientific">[Torrubiella] hemipterigena</name>
    <dbReference type="NCBI Taxonomy" id="1531966"/>
    <lineage>
        <taxon>Eukaryota</taxon>
        <taxon>Fungi</taxon>
        <taxon>Dikarya</taxon>
        <taxon>Ascomycota</taxon>
        <taxon>Pezizomycotina</taxon>
        <taxon>Sordariomycetes</taxon>
        <taxon>Hypocreomycetidae</taxon>
        <taxon>Hypocreales</taxon>
        <taxon>Clavicipitaceae</taxon>
        <taxon>Clavicipitaceae incertae sedis</taxon>
        <taxon>'Torrubiella' clade</taxon>
    </lineage>
</organism>
<proteinExistence type="predicted"/>
<feature type="domain" description="Zn(2)-C6 fungal-type" evidence="6">
    <location>
        <begin position="45"/>
        <end position="75"/>
    </location>
</feature>
<keyword evidence="8" id="KW-1185">Reference proteome</keyword>
<keyword evidence="1" id="KW-0479">Metal-binding</keyword>
<name>A0A0A1SME5_9HYPO</name>
<sequence>MGKKPGSDVPHACDICSNVYAGRFQMLRHRRRCVTISKEARRQRACDQCAQWKVKCCYSRPRCFQCNKRGIACTWHVGKRKFEPLHPEPVVDASAESATSMTSHSPPSTFSLGQQDAGWSMNMPSIVMPSAEISISGAPSDELVPWRMGSPAEMLFDEELIGYNKDPPSLALLSDPQEPLQDASTDTMANDNTSRSIISQGQIQLAQYPTLLQQDGFECPFIHRKLFQHGIADMAMLSHTAVAICCAAGLSSNNENQFVRHAIEAKRQMLINAYPDYYCIDQWDALHAMFIYEVLQWDASVTDNGDWRCKSTGNGLKSPFVTKMTMYYLEAHIATIMAADMAMDISWTDWAVAETARRTMFLANMVNFLSNRNSETGKQSPYYEPFDSEQILNLTLPCSHALWNARTEAEWRALMQEEADSSKAQAQTQGTGGVQSSAIPVNITLQKVLSEANWDEPESSTITELGFTNVDSLRSLIVLCAKAQFEPIFKKSTHG</sequence>
<dbReference type="Proteomes" id="UP000039046">
    <property type="component" value="Unassembled WGS sequence"/>
</dbReference>
<dbReference type="GO" id="GO:0000981">
    <property type="term" value="F:DNA-binding transcription factor activity, RNA polymerase II-specific"/>
    <property type="evidence" value="ECO:0007669"/>
    <property type="project" value="InterPro"/>
</dbReference>
<reference evidence="7 8" key="1">
    <citation type="journal article" date="2015" name="Genome Announc.">
        <title>Draft Genome Sequence and Gene Annotation of the Entomopathogenic Fungus Verticillium hemipterigenum.</title>
        <authorList>
            <person name="Horn F."/>
            <person name="Habel A."/>
            <person name="Scharf D.H."/>
            <person name="Dworschak J."/>
            <person name="Brakhage A.A."/>
            <person name="Guthke R."/>
            <person name="Hertweck C."/>
            <person name="Linde J."/>
        </authorList>
    </citation>
    <scope>NUCLEOTIDE SEQUENCE [LARGE SCALE GENOMIC DNA]</scope>
</reference>
<dbReference type="OrthoDB" id="5423818at2759"/>
<keyword evidence="4" id="KW-0804">Transcription</keyword>
<keyword evidence="3" id="KW-0805">Transcription regulation</keyword>
<dbReference type="EMBL" id="CDHN01000001">
    <property type="protein sequence ID" value="CEJ81513.1"/>
    <property type="molecule type" value="Genomic_DNA"/>
</dbReference>
<dbReference type="InterPro" id="IPR001138">
    <property type="entry name" value="Zn2Cys6_DnaBD"/>
</dbReference>
<dbReference type="CDD" id="cd00067">
    <property type="entry name" value="GAL4"/>
    <property type="match status" value="1"/>
</dbReference>
<evidence type="ECO:0000256" key="4">
    <source>
        <dbReference type="ARBA" id="ARBA00023163"/>
    </source>
</evidence>
<dbReference type="SUPFAM" id="SSF57701">
    <property type="entry name" value="Zn2/Cys6 DNA-binding domain"/>
    <property type="match status" value="1"/>
</dbReference>
<dbReference type="Gene3D" id="4.10.240.10">
    <property type="entry name" value="Zn(2)-C6 fungal-type DNA-binding domain"/>
    <property type="match status" value="1"/>
</dbReference>
<evidence type="ECO:0000256" key="5">
    <source>
        <dbReference type="ARBA" id="ARBA00023242"/>
    </source>
</evidence>
<dbReference type="PROSITE" id="PS50048">
    <property type="entry name" value="ZN2_CY6_FUNGAL_2"/>
    <property type="match status" value="1"/>
</dbReference>
<dbReference type="AlphaFoldDB" id="A0A0A1SME5"/>
<dbReference type="PROSITE" id="PS00463">
    <property type="entry name" value="ZN2_CY6_FUNGAL_1"/>
    <property type="match status" value="1"/>
</dbReference>
<evidence type="ECO:0000313" key="7">
    <source>
        <dbReference type="EMBL" id="CEJ81513.1"/>
    </source>
</evidence>
<keyword evidence="5" id="KW-0539">Nucleus</keyword>
<dbReference type="Pfam" id="PF00172">
    <property type="entry name" value="Zn_clus"/>
    <property type="match status" value="1"/>
</dbReference>
<dbReference type="SMART" id="SM00066">
    <property type="entry name" value="GAL4"/>
    <property type="match status" value="1"/>
</dbReference>
<dbReference type="InterPro" id="IPR036864">
    <property type="entry name" value="Zn2-C6_fun-type_DNA-bd_sf"/>
</dbReference>
<dbReference type="PANTHER" id="PTHR47660">
    <property type="entry name" value="TRANSCRIPTION FACTOR WITH C2H2 AND ZN(2)-CYS(6) DNA BINDING DOMAIN (EUROFUNG)-RELATED-RELATED"/>
    <property type="match status" value="1"/>
</dbReference>
<accession>A0A0A1SME5</accession>